<dbReference type="EMBL" id="BAAABZ010000071">
    <property type="protein sequence ID" value="GAA0554928.1"/>
    <property type="molecule type" value="Genomic_DNA"/>
</dbReference>
<proteinExistence type="predicted"/>
<dbReference type="Proteomes" id="UP001501576">
    <property type="component" value="Unassembled WGS sequence"/>
</dbReference>
<keyword evidence="1" id="KW-0175">Coiled coil</keyword>
<protein>
    <submittedName>
        <fullName evidence="2">Uncharacterized protein</fullName>
    </submittedName>
</protein>
<gene>
    <name evidence="2" type="ORF">GCM10010390_66320</name>
</gene>
<reference evidence="3" key="1">
    <citation type="journal article" date="2019" name="Int. J. Syst. Evol. Microbiol.">
        <title>The Global Catalogue of Microorganisms (GCM) 10K type strain sequencing project: providing services to taxonomists for standard genome sequencing and annotation.</title>
        <authorList>
            <consortium name="The Broad Institute Genomics Platform"/>
            <consortium name="The Broad Institute Genome Sequencing Center for Infectious Disease"/>
            <person name="Wu L."/>
            <person name="Ma J."/>
        </authorList>
    </citation>
    <scope>NUCLEOTIDE SEQUENCE [LARGE SCALE GENOMIC DNA]</scope>
    <source>
        <strain evidence="3">JCM 5052</strain>
    </source>
</reference>
<keyword evidence="3" id="KW-1185">Reference proteome</keyword>
<feature type="coiled-coil region" evidence="1">
    <location>
        <begin position="6"/>
        <end position="47"/>
    </location>
</feature>
<sequence>MNSTELARLRAELRLARQHAHAADAERAETEARLLEARAQVLRAEARAARTHAETAGLRLAIDEARRLCEMTIDSSMRVDAVDQARDTLTVIDAAIAGDKPSPGDGAWHTVWLEGKWRWITSRMTTPEREHAADAVARHNAVLAAADNDPDRGEPEGLRWWRDAA</sequence>
<organism evidence="2 3">
    <name type="scientific">Streptomyces mordarskii</name>
    <dbReference type="NCBI Taxonomy" id="1226758"/>
    <lineage>
        <taxon>Bacteria</taxon>
        <taxon>Bacillati</taxon>
        <taxon>Actinomycetota</taxon>
        <taxon>Actinomycetes</taxon>
        <taxon>Kitasatosporales</taxon>
        <taxon>Streptomycetaceae</taxon>
        <taxon>Streptomyces</taxon>
    </lineage>
</organism>
<evidence type="ECO:0000313" key="3">
    <source>
        <dbReference type="Proteomes" id="UP001501576"/>
    </source>
</evidence>
<accession>A0ABP3P0Q9</accession>
<comment type="caution">
    <text evidence="2">The sequence shown here is derived from an EMBL/GenBank/DDBJ whole genome shotgun (WGS) entry which is preliminary data.</text>
</comment>
<name>A0ABP3P0Q9_9ACTN</name>
<evidence type="ECO:0000256" key="1">
    <source>
        <dbReference type="SAM" id="Coils"/>
    </source>
</evidence>
<evidence type="ECO:0000313" key="2">
    <source>
        <dbReference type="EMBL" id="GAA0554928.1"/>
    </source>
</evidence>
<dbReference type="RefSeq" id="WP_346160894.1">
    <property type="nucleotide sequence ID" value="NZ_BAAABZ010000071.1"/>
</dbReference>